<name>A0A6J0VHF0_9SAUR</name>
<feature type="compositionally biased region" description="Basic and acidic residues" evidence="2">
    <location>
        <begin position="200"/>
        <end position="217"/>
    </location>
</feature>
<dbReference type="InterPro" id="IPR028002">
    <property type="entry name" value="Myb_DNA-bind_5"/>
</dbReference>
<dbReference type="PANTHER" id="PTHR23098:SF16">
    <property type="entry name" value="REGULATORY PROTEIN ZESTE"/>
    <property type="match status" value="1"/>
</dbReference>
<keyword evidence="4" id="KW-1185">Reference proteome</keyword>
<keyword evidence="1" id="KW-0175">Coiled coil</keyword>
<dbReference type="PANTHER" id="PTHR23098">
    <property type="entry name" value="AGAP001331-PA-RELATED"/>
    <property type="match status" value="1"/>
</dbReference>
<dbReference type="Pfam" id="PF13873">
    <property type="entry name" value="Myb_DNA-bind_5"/>
    <property type="match status" value="1"/>
</dbReference>
<sequence>MTATKVKRIKFSDEEKFLILEEFTLRKDILVPKNGRYKNTADRQQAWEEIARAVNSLNPLVQRTPKEIHKKWKNMVVDARKELTMEKHPLLRKQPRDRLFQDIFALLHKADGAMPKPSLYDSGSGTEASESPPSTRMPACWAEGLLKPPCLRHLHGDGRNAQPGKNEAPGAGDPNTVASQTDSLRHHLGAALPTTPSREVPFECDREEPPENQERLSGEPCGDDAPWSSLHADKPRRAQLRRTPWPPNQDSGGMLRLGRIHRAPECPWGLASPCKAKCPLSSILEWPYLRSSGSPLSQSSGLSSPSSDGLCSAASDHASAPAADGSPPPQRSCPSPTGGPPRAFWEKQSRLHTEVLELQKETLQLQKEKILLEKEKLLLEIHKLRRELGT</sequence>
<dbReference type="InParanoid" id="A0A6J0VHF0"/>
<organism evidence="4 5">
    <name type="scientific">Pogona vitticeps</name>
    <name type="common">central bearded dragon</name>
    <dbReference type="NCBI Taxonomy" id="103695"/>
    <lineage>
        <taxon>Eukaryota</taxon>
        <taxon>Metazoa</taxon>
        <taxon>Chordata</taxon>
        <taxon>Craniata</taxon>
        <taxon>Vertebrata</taxon>
        <taxon>Euteleostomi</taxon>
        <taxon>Lepidosauria</taxon>
        <taxon>Squamata</taxon>
        <taxon>Bifurcata</taxon>
        <taxon>Unidentata</taxon>
        <taxon>Episquamata</taxon>
        <taxon>Toxicofera</taxon>
        <taxon>Iguania</taxon>
        <taxon>Acrodonta</taxon>
        <taxon>Agamidae</taxon>
        <taxon>Amphibolurinae</taxon>
        <taxon>Pogona</taxon>
    </lineage>
</organism>
<evidence type="ECO:0000256" key="2">
    <source>
        <dbReference type="SAM" id="MobiDB-lite"/>
    </source>
</evidence>
<reference evidence="5" key="1">
    <citation type="submission" date="2025-08" db="UniProtKB">
        <authorList>
            <consortium name="RefSeq"/>
        </authorList>
    </citation>
    <scope>IDENTIFICATION</scope>
</reference>
<feature type="compositionally biased region" description="Low complexity" evidence="2">
    <location>
        <begin position="294"/>
        <end position="325"/>
    </location>
</feature>
<feature type="region of interest" description="Disordered" evidence="2">
    <location>
        <begin position="294"/>
        <end position="345"/>
    </location>
</feature>
<proteinExistence type="predicted"/>
<feature type="domain" description="Myb/SANT-like DNA-binding" evidence="3">
    <location>
        <begin position="10"/>
        <end position="83"/>
    </location>
</feature>
<evidence type="ECO:0000256" key="1">
    <source>
        <dbReference type="SAM" id="Coils"/>
    </source>
</evidence>
<dbReference type="OrthoDB" id="6499071at2759"/>
<dbReference type="Proteomes" id="UP001652642">
    <property type="component" value="Chromosome 14"/>
</dbReference>
<feature type="region of interest" description="Disordered" evidence="2">
    <location>
        <begin position="152"/>
        <end position="254"/>
    </location>
</feature>
<dbReference type="AlphaFoldDB" id="A0A6J0VHF0"/>
<gene>
    <name evidence="5" type="primary">LOC110090727</name>
</gene>
<feature type="compositionally biased region" description="Polar residues" evidence="2">
    <location>
        <begin position="121"/>
        <end position="134"/>
    </location>
</feature>
<accession>A0A6J0VHF0</accession>
<dbReference type="KEGG" id="pvt:110090727"/>
<feature type="region of interest" description="Disordered" evidence="2">
    <location>
        <begin position="114"/>
        <end position="140"/>
    </location>
</feature>
<dbReference type="GO" id="GO:0005634">
    <property type="term" value="C:nucleus"/>
    <property type="evidence" value="ECO:0007669"/>
    <property type="project" value="TreeGrafter"/>
</dbReference>
<evidence type="ECO:0000313" key="5">
    <source>
        <dbReference type="RefSeq" id="XP_020670154.2"/>
    </source>
</evidence>
<dbReference type="GeneID" id="110090727"/>
<protein>
    <recommendedName>
        <fullName evidence="3">Myb/SANT-like DNA-binding domain-containing protein</fullName>
    </recommendedName>
</protein>
<dbReference type="RefSeq" id="XP_020670154.2">
    <property type="nucleotide sequence ID" value="XM_020814495.2"/>
</dbReference>
<evidence type="ECO:0000313" key="4">
    <source>
        <dbReference type="Proteomes" id="UP001652642"/>
    </source>
</evidence>
<evidence type="ECO:0000259" key="3">
    <source>
        <dbReference type="Pfam" id="PF13873"/>
    </source>
</evidence>
<feature type="coiled-coil region" evidence="1">
    <location>
        <begin position="355"/>
        <end position="387"/>
    </location>
</feature>